<organism evidence="3 4">
    <name type="scientific">Aspergillus versicolor CBS 583.65</name>
    <dbReference type="NCBI Taxonomy" id="1036611"/>
    <lineage>
        <taxon>Eukaryota</taxon>
        <taxon>Fungi</taxon>
        <taxon>Dikarya</taxon>
        <taxon>Ascomycota</taxon>
        <taxon>Pezizomycotina</taxon>
        <taxon>Eurotiomycetes</taxon>
        <taxon>Eurotiomycetidae</taxon>
        <taxon>Eurotiales</taxon>
        <taxon>Aspergillaceae</taxon>
        <taxon>Aspergillus</taxon>
        <taxon>Aspergillus subgen. Nidulantes</taxon>
    </lineage>
</organism>
<accession>A0A1L9Q4L2</accession>
<dbReference type="Pfam" id="PF14420">
    <property type="entry name" value="Clr5"/>
    <property type="match status" value="1"/>
</dbReference>
<sequence>MKNSVPIPSDVWEEKKALISTLYKDEEWPLKQVIKKIRSDNFNPSETQLRSRLKKWRVTKPSRQTKKKSEETTKCLSHETNIHKRHSNNSSRETQPRSLPLPLPSATEAVVTEQEWCIANNVYEAPGSAVPSGGERDIPAAWDPNPSYSSPQISPDKSRVGSHTSLAITTPPSYDPPQPSPLMDGTLLNSTPTMTPTFTNSPYALGADHSVPTPVSTTAVPETQWAIPQWYSMPIETTTEASSMLFYTSGPLTPPIDSMVNTVSQQPVLQISESQGGLKLWKPTVSGSYSPDLVAQMSQNARQLPKSLEQEVQHPPKISTGQHLGVVATPTSPFFPHGSYSSSLCSPGYAYPGPEPLIHRSSIEF</sequence>
<feature type="compositionally biased region" description="Polar residues" evidence="1">
    <location>
        <begin position="40"/>
        <end position="50"/>
    </location>
</feature>
<feature type="region of interest" description="Disordered" evidence="1">
    <location>
        <begin position="40"/>
        <end position="106"/>
    </location>
</feature>
<feature type="compositionally biased region" description="Basic and acidic residues" evidence="1">
    <location>
        <begin position="67"/>
        <end position="82"/>
    </location>
</feature>
<feature type="region of interest" description="Disordered" evidence="1">
    <location>
        <begin position="127"/>
        <end position="164"/>
    </location>
</feature>
<name>A0A1L9Q4L2_ASPVE</name>
<reference evidence="4" key="1">
    <citation type="journal article" date="2017" name="Genome Biol.">
        <title>Comparative genomics reveals high biological diversity and specific adaptations in the industrially and medically important fungal genus Aspergillus.</title>
        <authorList>
            <person name="de Vries R.P."/>
            <person name="Riley R."/>
            <person name="Wiebenga A."/>
            <person name="Aguilar-Osorio G."/>
            <person name="Amillis S."/>
            <person name="Uchima C.A."/>
            <person name="Anderluh G."/>
            <person name="Asadollahi M."/>
            <person name="Askin M."/>
            <person name="Barry K."/>
            <person name="Battaglia E."/>
            <person name="Bayram O."/>
            <person name="Benocci T."/>
            <person name="Braus-Stromeyer S.A."/>
            <person name="Caldana C."/>
            <person name="Canovas D."/>
            <person name="Cerqueira G.C."/>
            <person name="Chen F."/>
            <person name="Chen W."/>
            <person name="Choi C."/>
            <person name="Clum A."/>
            <person name="Dos Santos R.A."/>
            <person name="Damasio A.R."/>
            <person name="Diallinas G."/>
            <person name="Emri T."/>
            <person name="Fekete E."/>
            <person name="Flipphi M."/>
            <person name="Freyberg S."/>
            <person name="Gallo A."/>
            <person name="Gournas C."/>
            <person name="Habgood R."/>
            <person name="Hainaut M."/>
            <person name="Harispe M.L."/>
            <person name="Henrissat B."/>
            <person name="Hilden K.S."/>
            <person name="Hope R."/>
            <person name="Hossain A."/>
            <person name="Karabika E."/>
            <person name="Karaffa L."/>
            <person name="Karanyi Z."/>
            <person name="Krasevec N."/>
            <person name="Kuo A."/>
            <person name="Kusch H."/>
            <person name="LaButti K."/>
            <person name="Lagendijk E.L."/>
            <person name="Lapidus A."/>
            <person name="Levasseur A."/>
            <person name="Lindquist E."/>
            <person name="Lipzen A."/>
            <person name="Logrieco A.F."/>
            <person name="MacCabe A."/>
            <person name="Maekelae M.R."/>
            <person name="Malavazi I."/>
            <person name="Melin P."/>
            <person name="Meyer V."/>
            <person name="Mielnichuk N."/>
            <person name="Miskei M."/>
            <person name="Molnar A.P."/>
            <person name="Mule G."/>
            <person name="Ngan C.Y."/>
            <person name="Orejas M."/>
            <person name="Orosz E."/>
            <person name="Ouedraogo J.P."/>
            <person name="Overkamp K.M."/>
            <person name="Park H.-S."/>
            <person name="Perrone G."/>
            <person name="Piumi F."/>
            <person name="Punt P.J."/>
            <person name="Ram A.F."/>
            <person name="Ramon A."/>
            <person name="Rauscher S."/>
            <person name="Record E."/>
            <person name="Riano-Pachon D.M."/>
            <person name="Robert V."/>
            <person name="Roehrig J."/>
            <person name="Ruller R."/>
            <person name="Salamov A."/>
            <person name="Salih N.S."/>
            <person name="Samson R.A."/>
            <person name="Sandor E."/>
            <person name="Sanguinetti M."/>
            <person name="Schuetze T."/>
            <person name="Sepcic K."/>
            <person name="Shelest E."/>
            <person name="Sherlock G."/>
            <person name="Sophianopoulou V."/>
            <person name="Squina F.M."/>
            <person name="Sun H."/>
            <person name="Susca A."/>
            <person name="Todd R.B."/>
            <person name="Tsang A."/>
            <person name="Unkles S.E."/>
            <person name="van de Wiele N."/>
            <person name="van Rossen-Uffink D."/>
            <person name="Oliveira J.V."/>
            <person name="Vesth T.C."/>
            <person name="Visser J."/>
            <person name="Yu J.-H."/>
            <person name="Zhou M."/>
            <person name="Andersen M.R."/>
            <person name="Archer D.B."/>
            <person name="Baker S.E."/>
            <person name="Benoit I."/>
            <person name="Brakhage A.A."/>
            <person name="Braus G.H."/>
            <person name="Fischer R."/>
            <person name="Frisvad J.C."/>
            <person name="Goldman G.H."/>
            <person name="Houbraken J."/>
            <person name="Oakley B."/>
            <person name="Pocsi I."/>
            <person name="Scazzocchio C."/>
            <person name="Seiboth B."/>
            <person name="vanKuyk P.A."/>
            <person name="Wortman J."/>
            <person name="Dyer P.S."/>
            <person name="Grigoriev I.V."/>
        </authorList>
    </citation>
    <scope>NUCLEOTIDE SEQUENCE [LARGE SCALE GENOMIC DNA]</scope>
    <source>
        <strain evidence="4">CBS 583.65</strain>
    </source>
</reference>
<evidence type="ECO:0000256" key="1">
    <source>
        <dbReference type="SAM" id="MobiDB-lite"/>
    </source>
</evidence>
<dbReference type="EMBL" id="KV878140">
    <property type="protein sequence ID" value="OJJ08710.1"/>
    <property type="molecule type" value="Genomic_DNA"/>
</dbReference>
<feature type="compositionally biased region" description="Polar residues" evidence="1">
    <location>
        <begin position="88"/>
        <end position="97"/>
    </location>
</feature>
<dbReference type="AlphaFoldDB" id="A0A1L9Q4L2"/>
<keyword evidence="4" id="KW-1185">Reference proteome</keyword>
<feature type="compositionally biased region" description="Polar residues" evidence="1">
    <location>
        <begin position="146"/>
        <end position="164"/>
    </location>
</feature>
<evidence type="ECO:0000259" key="2">
    <source>
        <dbReference type="Pfam" id="PF14420"/>
    </source>
</evidence>
<dbReference type="Proteomes" id="UP000184073">
    <property type="component" value="Unassembled WGS sequence"/>
</dbReference>
<evidence type="ECO:0000313" key="3">
    <source>
        <dbReference type="EMBL" id="OJJ08710.1"/>
    </source>
</evidence>
<dbReference type="InterPro" id="IPR025676">
    <property type="entry name" value="Clr5_dom"/>
</dbReference>
<evidence type="ECO:0000313" key="4">
    <source>
        <dbReference type="Proteomes" id="UP000184073"/>
    </source>
</evidence>
<gene>
    <name evidence="3" type="ORF">ASPVEDRAFT_34842</name>
</gene>
<dbReference type="RefSeq" id="XP_040674472.1">
    <property type="nucleotide sequence ID" value="XM_040810895.1"/>
</dbReference>
<dbReference type="GeneID" id="63726406"/>
<feature type="compositionally biased region" description="Basic residues" evidence="1">
    <location>
        <begin position="51"/>
        <end position="66"/>
    </location>
</feature>
<proteinExistence type="predicted"/>
<dbReference type="VEuPathDB" id="FungiDB:ASPVEDRAFT_34842"/>
<feature type="domain" description="Clr5" evidence="2">
    <location>
        <begin position="9"/>
        <end position="60"/>
    </location>
</feature>
<protein>
    <recommendedName>
        <fullName evidence="2">Clr5 domain-containing protein</fullName>
    </recommendedName>
</protein>
<dbReference type="OrthoDB" id="5308957at2759"/>